<dbReference type="PROSITE" id="PS00107">
    <property type="entry name" value="PROTEIN_KINASE_ATP"/>
    <property type="match status" value="1"/>
</dbReference>
<feature type="binding site" evidence="3">
    <location>
        <position position="42"/>
    </location>
    <ligand>
        <name>ATP</name>
        <dbReference type="ChEBI" id="CHEBI:30616"/>
    </ligand>
</feature>
<gene>
    <name evidence="5" type="ORF">EEJ31_07815</name>
</gene>
<dbReference type="EMBL" id="RDSR01000010">
    <property type="protein sequence ID" value="RNE62517.1"/>
    <property type="molecule type" value="Genomic_DNA"/>
</dbReference>
<dbReference type="GO" id="GO:0005524">
    <property type="term" value="F:ATP binding"/>
    <property type="evidence" value="ECO:0007669"/>
    <property type="project" value="UniProtKB-UniRule"/>
</dbReference>
<evidence type="ECO:0000256" key="3">
    <source>
        <dbReference type="PROSITE-ProRule" id="PRU10141"/>
    </source>
</evidence>
<dbReference type="PANTHER" id="PTHR43102:SF2">
    <property type="entry name" value="GAF DOMAIN-CONTAINING PROTEIN"/>
    <property type="match status" value="1"/>
</dbReference>
<dbReference type="Gene3D" id="3.30.450.40">
    <property type="match status" value="1"/>
</dbReference>
<evidence type="ECO:0000259" key="4">
    <source>
        <dbReference type="PROSITE" id="PS50011"/>
    </source>
</evidence>
<dbReference type="Gene3D" id="3.30.200.20">
    <property type="entry name" value="Phosphorylase Kinase, domain 1"/>
    <property type="match status" value="1"/>
</dbReference>
<keyword evidence="6" id="KW-1185">Reference proteome</keyword>
<evidence type="ECO:0000313" key="5">
    <source>
        <dbReference type="EMBL" id="RNE62517.1"/>
    </source>
</evidence>
<evidence type="ECO:0000256" key="2">
    <source>
        <dbReference type="ARBA" id="ARBA00022840"/>
    </source>
</evidence>
<dbReference type="Proteomes" id="UP000279859">
    <property type="component" value="Unassembled WGS sequence"/>
</dbReference>
<dbReference type="GO" id="GO:0004672">
    <property type="term" value="F:protein kinase activity"/>
    <property type="evidence" value="ECO:0007669"/>
    <property type="project" value="InterPro"/>
</dbReference>
<protein>
    <submittedName>
        <fullName evidence="5">GAF domain-containing protein</fullName>
    </submittedName>
</protein>
<accession>A0A3M8LAH9</accession>
<dbReference type="InterPro" id="IPR003018">
    <property type="entry name" value="GAF"/>
</dbReference>
<dbReference type="InterPro" id="IPR011009">
    <property type="entry name" value="Kinase-like_dom_sf"/>
</dbReference>
<dbReference type="PROSITE" id="PS00108">
    <property type="entry name" value="PROTEIN_KINASE_ST"/>
    <property type="match status" value="1"/>
</dbReference>
<keyword evidence="2 3" id="KW-0067">ATP-binding</keyword>
<dbReference type="SMART" id="SM00065">
    <property type="entry name" value="GAF"/>
    <property type="match status" value="1"/>
</dbReference>
<evidence type="ECO:0000313" key="6">
    <source>
        <dbReference type="Proteomes" id="UP000279859"/>
    </source>
</evidence>
<dbReference type="CDD" id="cd14014">
    <property type="entry name" value="STKc_PknB_like"/>
    <property type="match status" value="1"/>
</dbReference>
<dbReference type="SMART" id="SM00220">
    <property type="entry name" value="S_TKc"/>
    <property type="match status" value="1"/>
</dbReference>
<dbReference type="Pfam" id="PF00069">
    <property type="entry name" value="Pkinase"/>
    <property type="match status" value="1"/>
</dbReference>
<dbReference type="InterPro" id="IPR008271">
    <property type="entry name" value="Ser/Thr_kinase_AS"/>
</dbReference>
<name>A0A3M8LAH9_9MICO</name>
<dbReference type="PROSITE" id="PS50011">
    <property type="entry name" value="PROTEIN_KINASE_DOM"/>
    <property type="match status" value="1"/>
</dbReference>
<dbReference type="Gene3D" id="1.10.510.10">
    <property type="entry name" value="Transferase(Phosphotransferase) domain 1"/>
    <property type="match status" value="1"/>
</dbReference>
<dbReference type="AlphaFoldDB" id="A0A3M8LAH9"/>
<sequence length="467" mass="50986">MAEPEHGLLQGRYRLEDAIGHGGMATVYRARDEQLGRDVAVKLFETSTADPAELKRQENELTVLARLSHHNVVTLLDAGVDHTLMDQPHLYLVMELLHGADLKKTLAAGPLSTRQAAEIGYDLAQGLEYIHDLGVVHRDIKPANILIADYNNSDHRRHAKLSDFGIAVGEDDALLTQDGATTGTAAYLSPEQALGKSIGAPSDVYSLGLVLLECLTGQLAFPGEPVQSALARLQHDPEVPEWIAPGMRELLIAMTSRNADERPHIREVILSLRQVIIADAGRHKEVDPDLLPHNELARMDAVGRYDLLDTPPDGAFDRITALAARVFSVPIAIVSVVDHDRIWFKSHHGTEVGQIGRDGGLCASAILSNEPWIVEQARNDPRALANPLVAGELGLQFYAGVPLRTSDGFNLGTLCVLDVEPRTVSQDEIETLRDLADMVMRELEMRLESRRLQASPALVTEAVPALS</sequence>
<feature type="domain" description="Protein kinase" evidence="4">
    <location>
        <begin position="13"/>
        <end position="276"/>
    </location>
</feature>
<dbReference type="PANTHER" id="PTHR43102">
    <property type="entry name" value="SLR1143 PROTEIN"/>
    <property type="match status" value="1"/>
</dbReference>
<comment type="caution">
    <text evidence="5">The sequence shown here is derived from an EMBL/GenBank/DDBJ whole genome shotgun (WGS) entry which is preliminary data.</text>
</comment>
<organism evidence="5 6">
    <name type="scientific">Cryobacterium tepidiphilum</name>
    <dbReference type="NCBI Taxonomy" id="2486026"/>
    <lineage>
        <taxon>Bacteria</taxon>
        <taxon>Bacillati</taxon>
        <taxon>Actinomycetota</taxon>
        <taxon>Actinomycetes</taxon>
        <taxon>Micrococcales</taxon>
        <taxon>Microbacteriaceae</taxon>
        <taxon>Cryobacterium</taxon>
    </lineage>
</organism>
<proteinExistence type="predicted"/>
<dbReference type="InterPro" id="IPR029016">
    <property type="entry name" value="GAF-like_dom_sf"/>
</dbReference>
<dbReference type="SUPFAM" id="SSF56112">
    <property type="entry name" value="Protein kinase-like (PK-like)"/>
    <property type="match status" value="1"/>
</dbReference>
<evidence type="ECO:0000256" key="1">
    <source>
        <dbReference type="ARBA" id="ARBA00022741"/>
    </source>
</evidence>
<dbReference type="OrthoDB" id="9762169at2"/>
<dbReference type="InterPro" id="IPR000719">
    <property type="entry name" value="Prot_kinase_dom"/>
</dbReference>
<reference evidence="5 6" key="1">
    <citation type="submission" date="2018-11" db="EMBL/GenBank/DDBJ databases">
        <title>Cryobacterium sp. nov., isolated from rhizosphere soil of lettuce.</title>
        <authorList>
            <person name="Wang Y."/>
        </authorList>
    </citation>
    <scope>NUCLEOTIDE SEQUENCE [LARGE SCALE GENOMIC DNA]</scope>
    <source>
        <strain evidence="5 6">NEAU-85</strain>
    </source>
</reference>
<keyword evidence="1 3" id="KW-0547">Nucleotide-binding</keyword>
<dbReference type="Pfam" id="PF01590">
    <property type="entry name" value="GAF"/>
    <property type="match status" value="1"/>
</dbReference>
<dbReference type="SUPFAM" id="SSF55781">
    <property type="entry name" value="GAF domain-like"/>
    <property type="match status" value="1"/>
</dbReference>
<dbReference type="InterPro" id="IPR017441">
    <property type="entry name" value="Protein_kinase_ATP_BS"/>
</dbReference>